<gene>
    <name evidence="1" type="ORF">SAMN04488058_102229</name>
</gene>
<organism evidence="1 2">
    <name type="scientific">Deinococcus reticulitermitis</name>
    <dbReference type="NCBI Taxonomy" id="856736"/>
    <lineage>
        <taxon>Bacteria</taxon>
        <taxon>Thermotogati</taxon>
        <taxon>Deinococcota</taxon>
        <taxon>Deinococci</taxon>
        <taxon>Deinococcales</taxon>
        <taxon>Deinococcaceae</taxon>
        <taxon>Deinococcus</taxon>
    </lineage>
</organism>
<dbReference type="OrthoDB" id="67727at2"/>
<dbReference type="SUPFAM" id="SSF46785">
    <property type="entry name" value="Winged helix' DNA-binding domain"/>
    <property type="match status" value="1"/>
</dbReference>
<keyword evidence="2" id="KW-1185">Reference proteome</keyword>
<sequence>MTEPPESSFPHLEPPCRVTSPEVADVLRQVQNVQRLRHFMREGGSTVSAFAAALDWPTLRAYRQVKTFERLGLLREERQERRAGRAVRWYVCPHRRYFLPVPLVSVEDYLESSFQPHEGFIKAQAAQAAQSGPNPVKGLLVGAFGEGAALVPADRCGEPWTPDFPGAPALHYGIGPLFLDYAQAKALQQELTELFGRYSQLGGAARYLYHVMLTPDASG</sequence>
<name>A0A1H6UJ56_9DEIO</name>
<dbReference type="Proteomes" id="UP000199223">
    <property type="component" value="Unassembled WGS sequence"/>
</dbReference>
<dbReference type="AlphaFoldDB" id="A0A1H6UJ56"/>
<reference evidence="2" key="1">
    <citation type="submission" date="2016-10" db="EMBL/GenBank/DDBJ databases">
        <authorList>
            <person name="Varghese N."/>
            <person name="Submissions S."/>
        </authorList>
    </citation>
    <scope>NUCLEOTIDE SEQUENCE [LARGE SCALE GENOMIC DNA]</scope>
    <source>
        <strain evidence="2">CGMCC 1.10218</strain>
    </source>
</reference>
<protein>
    <submittedName>
        <fullName evidence="1">Uncharacterized protein</fullName>
    </submittedName>
</protein>
<dbReference type="RefSeq" id="WP_092263476.1">
    <property type="nucleotide sequence ID" value="NZ_FNZA01000002.1"/>
</dbReference>
<proteinExistence type="predicted"/>
<evidence type="ECO:0000313" key="1">
    <source>
        <dbReference type="EMBL" id="SEI92328.1"/>
    </source>
</evidence>
<dbReference type="STRING" id="856736.SAMN04488058_102229"/>
<evidence type="ECO:0000313" key="2">
    <source>
        <dbReference type="Proteomes" id="UP000199223"/>
    </source>
</evidence>
<dbReference type="EMBL" id="FNZA01000002">
    <property type="protein sequence ID" value="SEI92328.1"/>
    <property type="molecule type" value="Genomic_DNA"/>
</dbReference>
<dbReference type="InterPro" id="IPR036390">
    <property type="entry name" value="WH_DNA-bd_sf"/>
</dbReference>
<accession>A0A1H6UJ56</accession>